<gene>
    <name evidence="9" type="primary">LOC113799443</name>
</gene>
<dbReference type="InParanoid" id="A0A6P6YM28"/>
<dbReference type="InterPro" id="IPR038377">
    <property type="entry name" value="Na/Glc_symporter_sf"/>
</dbReference>
<dbReference type="GO" id="GO:0005412">
    <property type="term" value="F:D-glucose:sodium symporter activity"/>
    <property type="evidence" value="ECO:0007669"/>
    <property type="project" value="TreeGrafter"/>
</dbReference>
<dbReference type="PROSITE" id="PS00457">
    <property type="entry name" value="NA_SOLUT_SYMP_2"/>
    <property type="match status" value="1"/>
</dbReference>
<reference evidence="9" key="1">
    <citation type="submission" date="2025-08" db="UniProtKB">
        <authorList>
            <consortium name="RefSeq"/>
        </authorList>
    </citation>
    <scope>IDENTIFICATION</scope>
    <source>
        <strain evidence="9">Airmid</strain>
    </source>
</reference>
<sequence length="712" mass="81067">METTERSSNIVISNIDDQYQQQSQEDISKLNSFDYTVVVLYFFMIIITGLFAMNRTNRGTISGYFLAGRYMQWPLIGASVFASNIGSEHFIGLAGSGAAAGISVVAFEINALLILQLCGWIFIPVFIASKVCTLPGYISKRFGSHRIQIYLAVLSMLLYIFTKISVNLFSGAIFIQQTIGWDIYWSILLLLSITSICTITGGLGAVMWTETAQSIIMIFGSGTLTYLALQKIGGFKNLYHEYMNSRPSIIPNNMSECASPNPRSFLLLRPLNDPDMPWLGFIFGQTTASIWYWCTDQMMVQRLLAAKSLSHSQGGALFAGYLKLLPFFLIILPGMISRILYTDQVACVDPVECFKHCQNRHSCTNVAYPRLVLGVMPSPLKGLMMSVMLAALMSDLSSVFNSSSTLFTCDIWPLFRKNASVMELMIVGRTFVIFMIVVSIAWIPIIQSMQNGQLYLYIQDVAANLAPPIAAVYIMAVLFKRVNESGAFWALMTGLIIGLLRMGLNLHYMEPTCGQLDLRPWIAKVHYMYYAIFVFWITVAFCVIISLCTDPPEDYLLIRTTYWSRFDERERIDEREEEMQWEMLETDNNRNNKKQNHNHSNHIIAIDSYSQELQTKQQPIKSSNNNPLCILRRFIIWFCGIEPESQKQNNRKKKSNNEKHKLVSIEQDVQAKKILTSALIIIVCLALFIFIFFSIPNWWQFIFTDWKISINE</sequence>
<dbReference type="PANTHER" id="PTHR11819">
    <property type="entry name" value="SOLUTE CARRIER FAMILY 5"/>
    <property type="match status" value="1"/>
</dbReference>
<dbReference type="InterPro" id="IPR018212">
    <property type="entry name" value="Na/solute_symporter_CS"/>
</dbReference>
<keyword evidence="3 7" id="KW-0812">Transmembrane</keyword>
<feature type="transmembrane region" description="Helical" evidence="7">
    <location>
        <begin position="457"/>
        <end position="479"/>
    </location>
</feature>
<evidence type="ECO:0000313" key="8">
    <source>
        <dbReference type="Proteomes" id="UP000515146"/>
    </source>
</evidence>
<feature type="transmembrane region" description="Helical" evidence="7">
    <location>
        <begin position="276"/>
        <end position="294"/>
    </location>
</feature>
<feature type="transmembrane region" description="Helical" evidence="7">
    <location>
        <begin position="486"/>
        <end position="507"/>
    </location>
</feature>
<dbReference type="NCBIfam" id="TIGR00813">
    <property type="entry name" value="sss"/>
    <property type="match status" value="1"/>
</dbReference>
<evidence type="ECO:0000313" key="9">
    <source>
        <dbReference type="RefSeq" id="XP_027205866.1"/>
    </source>
</evidence>
<feature type="transmembrane region" description="Helical" evidence="7">
    <location>
        <begin position="35"/>
        <end position="53"/>
    </location>
</feature>
<evidence type="ECO:0000256" key="6">
    <source>
        <dbReference type="RuleBase" id="RU362091"/>
    </source>
</evidence>
<protein>
    <submittedName>
        <fullName evidence="9">Sodium/myo-inositol cotransporter-like</fullName>
    </submittedName>
</protein>
<dbReference type="InterPro" id="IPR001734">
    <property type="entry name" value="Na/solute_symporter"/>
</dbReference>
<dbReference type="Gene3D" id="1.20.1730.10">
    <property type="entry name" value="Sodium/glucose cotransporter"/>
    <property type="match status" value="1"/>
</dbReference>
<feature type="transmembrane region" description="Helical" evidence="7">
    <location>
        <begin position="527"/>
        <end position="549"/>
    </location>
</feature>
<dbReference type="Proteomes" id="UP000515146">
    <property type="component" value="Unplaced"/>
</dbReference>
<feature type="transmembrane region" description="Helical" evidence="7">
    <location>
        <begin position="100"/>
        <end position="128"/>
    </location>
</feature>
<feature type="transmembrane region" description="Helical" evidence="7">
    <location>
        <begin position="674"/>
        <end position="695"/>
    </location>
</feature>
<dbReference type="OrthoDB" id="6132759at2759"/>
<keyword evidence="4 7" id="KW-1133">Transmembrane helix</keyword>
<comment type="subcellular location">
    <subcellularLocation>
        <location evidence="1">Membrane</location>
        <topology evidence="1">Multi-pass membrane protein</topology>
    </subcellularLocation>
</comment>
<accession>A0A6P6YM28</accession>
<feature type="transmembrane region" description="Helical" evidence="7">
    <location>
        <begin position="73"/>
        <end position="94"/>
    </location>
</feature>
<evidence type="ECO:0000256" key="2">
    <source>
        <dbReference type="ARBA" id="ARBA00006434"/>
    </source>
</evidence>
<dbReference type="RefSeq" id="XP_027205866.1">
    <property type="nucleotide sequence ID" value="XM_027350065.1"/>
</dbReference>
<evidence type="ECO:0000256" key="4">
    <source>
        <dbReference type="ARBA" id="ARBA00022989"/>
    </source>
</evidence>
<keyword evidence="5 7" id="KW-0472">Membrane</keyword>
<feature type="transmembrane region" description="Helical" evidence="7">
    <location>
        <begin position="149"/>
        <end position="177"/>
    </location>
</feature>
<name>A0A6P6YM28_DERPT</name>
<keyword evidence="8" id="KW-1185">Reference proteome</keyword>
<dbReference type="PANTHER" id="PTHR11819:SF150">
    <property type="entry name" value="SODIUM_MYO-INOSITOL COTRANSPORTER"/>
    <property type="match status" value="1"/>
</dbReference>
<evidence type="ECO:0000256" key="3">
    <source>
        <dbReference type="ARBA" id="ARBA00022692"/>
    </source>
</evidence>
<evidence type="ECO:0000256" key="5">
    <source>
        <dbReference type="ARBA" id="ARBA00023136"/>
    </source>
</evidence>
<organism evidence="8 9">
    <name type="scientific">Dermatophagoides pteronyssinus</name>
    <name type="common">European house dust mite</name>
    <dbReference type="NCBI Taxonomy" id="6956"/>
    <lineage>
        <taxon>Eukaryota</taxon>
        <taxon>Metazoa</taxon>
        <taxon>Ecdysozoa</taxon>
        <taxon>Arthropoda</taxon>
        <taxon>Chelicerata</taxon>
        <taxon>Arachnida</taxon>
        <taxon>Acari</taxon>
        <taxon>Acariformes</taxon>
        <taxon>Sarcoptiformes</taxon>
        <taxon>Astigmata</taxon>
        <taxon>Psoroptidia</taxon>
        <taxon>Analgoidea</taxon>
        <taxon>Pyroglyphidae</taxon>
        <taxon>Dermatophagoidinae</taxon>
        <taxon>Dermatophagoides</taxon>
    </lineage>
</organism>
<dbReference type="AlphaFoldDB" id="A0A6P6YM28"/>
<dbReference type="GO" id="GO:0005886">
    <property type="term" value="C:plasma membrane"/>
    <property type="evidence" value="ECO:0007669"/>
    <property type="project" value="TreeGrafter"/>
</dbReference>
<feature type="transmembrane region" description="Helical" evidence="7">
    <location>
        <begin position="421"/>
        <end position="445"/>
    </location>
</feature>
<evidence type="ECO:0000256" key="1">
    <source>
        <dbReference type="ARBA" id="ARBA00004141"/>
    </source>
</evidence>
<dbReference type="PROSITE" id="PS50283">
    <property type="entry name" value="NA_SOLUT_SYMP_3"/>
    <property type="match status" value="1"/>
</dbReference>
<proteinExistence type="inferred from homology"/>
<feature type="transmembrane region" description="Helical" evidence="7">
    <location>
        <begin position="215"/>
        <end position="233"/>
    </location>
</feature>
<feature type="transmembrane region" description="Helical" evidence="7">
    <location>
        <begin position="183"/>
        <end position="208"/>
    </location>
</feature>
<dbReference type="OMA" id="TYSESCY"/>
<comment type="similarity">
    <text evidence="2 6">Belongs to the sodium:solute symporter (SSF) (TC 2.A.21) family.</text>
</comment>
<dbReference type="Pfam" id="PF00474">
    <property type="entry name" value="SSF"/>
    <property type="match status" value="1"/>
</dbReference>
<dbReference type="KEGG" id="dpte:113799443"/>
<feature type="transmembrane region" description="Helical" evidence="7">
    <location>
        <begin position="382"/>
        <end position="400"/>
    </location>
</feature>
<evidence type="ECO:0000256" key="7">
    <source>
        <dbReference type="SAM" id="Phobius"/>
    </source>
</evidence>
<feature type="transmembrane region" description="Helical" evidence="7">
    <location>
        <begin position="315"/>
        <end position="336"/>
    </location>
</feature>